<dbReference type="PANTHER" id="PTHR20883:SF48">
    <property type="entry name" value="ECTOINE DIOXYGENASE"/>
    <property type="match status" value="1"/>
</dbReference>
<dbReference type="EMBL" id="JBHRXI010000001">
    <property type="protein sequence ID" value="MFC3612274.1"/>
    <property type="molecule type" value="Genomic_DNA"/>
</dbReference>
<dbReference type="SUPFAM" id="SSF51197">
    <property type="entry name" value="Clavaminate synthase-like"/>
    <property type="match status" value="1"/>
</dbReference>
<dbReference type="InterPro" id="IPR008775">
    <property type="entry name" value="Phytyl_CoA_dOase-like"/>
</dbReference>
<keyword evidence="2" id="KW-0223">Dioxygenase</keyword>
<dbReference type="Gene3D" id="2.60.120.620">
    <property type="entry name" value="q2cbj1_9rhob like domain"/>
    <property type="match status" value="1"/>
</dbReference>
<gene>
    <name evidence="2" type="ORF">ACFORG_00755</name>
</gene>
<dbReference type="GO" id="GO:0051213">
    <property type="term" value="F:dioxygenase activity"/>
    <property type="evidence" value="ECO:0007669"/>
    <property type="project" value="UniProtKB-KW"/>
</dbReference>
<dbReference type="Pfam" id="PF05721">
    <property type="entry name" value="PhyH"/>
    <property type="match status" value="1"/>
</dbReference>
<keyword evidence="3" id="KW-1185">Reference proteome</keyword>
<evidence type="ECO:0000256" key="1">
    <source>
        <dbReference type="ARBA" id="ARBA00001954"/>
    </source>
</evidence>
<keyword evidence="2" id="KW-0560">Oxidoreductase</keyword>
<protein>
    <submittedName>
        <fullName evidence="2">Phytanoyl-CoA dioxygenase family protein</fullName>
    </submittedName>
</protein>
<sequence>MAGGLTHEAVARYKHDGFLSGLRVFSEEEARTIRSEIETLEAMHREGAGEHELEQFFRVNGQIVIPLLADLARRPEILDTVEGILGPDLLVWSVELFIKEPGSSKTVSWHQDITYWGMGETDEEVTAWIALSDVSVEAGCMRFIPGSHRAGLVAHHDTFDADNLLSRGQSIDKVNETQAVYGPLKPGQMSLHHGRCFHASGENRSTDRRIGVAIRYVTPDVRQPGLRRDYAMLVRGVDAGQGWINLAGPRGLFAPEDLVIYDRVRHDQSEVLAAGAEGDVALYGKTGMEGQKL</sequence>
<comment type="caution">
    <text evidence="2">The sequence shown here is derived from an EMBL/GenBank/DDBJ whole genome shotgun (WGS) entry which is preliminary data.</text>
</comment>
<organism evidence="2 3">
    <name type="scientific">Lutimaribacter marinistellae</name>
    <dbReference type="NCBI Taxonomy" id="1820329"/>
    <lineage>
        <taxon>Bacteria</taxon>
        <taxon>Pseudomonadati</taxon>
        <taxon>Pseudomonadota</taxon>
        <taxon>Alphaproteobacteria</taxon>
        <taxon>Rhodobacterales</taxon>
        <taxon>Roseobacteraceae</taxon>
        <taxon>Lutimaribacter</taxon>
    </lineage>
</organism>
<dbReference type="PANTHER" id="PTHR20883">
    <property type="entry name" value="PHYTANOYL-COA DIOXYGENASE DOMAIN CONTAINING 1"/>
    <property type="match status" value="1"/>
</dbReference>
<dbReference type="Proteomes" id="UP001595629">
    <property type="component" value="Unassembled WGS sequence"/>
</dbReference>
<evidence type="ECO:0000313" key="3">
    <source>
        <dbReference type="Proteomes" id="UP001595629"/>
    </source>
</evidence>
<comment type="cofactor">
    <cofactor evidence="1">
        <name>Fe(2+)</name>
        <dbReference type="ChEBI" id="CHEBI:29033"/>
    </cofactor>
</comment>
<accession>A0ABV7TBB9</accession>
<proteinExistence type="predicted"/>
<name>A0ABV7TBB9_9RHOB</name>
<reference evidence="3" key="1">
    <citation type="journal article" date="2019" name="Int. J. Syst. Evol. Microbiol.">
        <title>The Global Catalogue of Microorganisms (GCM) 10K type strain sequencing project: providing services to taxonomists for standard genome sequencing and annotation.</title>
        <authorList>
            <consortium name="The Broad Institute Genomics Platform"/>
            <consortium name="The Broad Institute Genome Sequencing Center for Infectious Disease"/>
            <person name="Wu L."/>
            <person name="Ma J."/>
        </authorList>
    </citation>
    <scope>NUCLEOTIDE SEQUENCE [LARGE SCALE GENOMIC DNA]</scope>
    <source>
        <strain evidence="3">KCTC 42911</strain>
    </source>
</reference>
<evidence type="ECO:0000313" key="2">
    <source>
        <dbReference type="EMBL" id="MFC3612274.1"/>
    </source>
</evidence>
<dbReference type="RefSeq" id="WP_386733461.1">
    <property type="nucleotide sequence ID" value="NZ_JBHRXI010000001.1"/>
</dbReference>